<name>A0ABV2RY93_BRAJP</name>
<dbReference type="EMBL" id="JBEPTQ010000002">
    <property type="protein sequence ID" value="MET4721892.1"/>
    <property type="molecule type" value="Genomic_DNA"/>
</dbReference>
<accession>A0ABV2RY93</accession>
<organism evidence="1 2">
    <name type="scientific">Bradyrhizobium japonicum</name>
    <dbReference type="NCBI Taxonomy" id="375"/>
    <lineage>
        <taxon>Bacteria</taxon>
        <taxon>Pseudomonadati</taxon>
        <taxon>Pseudomonadota</taxon>
        <taxon>Alphaproteobacteria</taxon>
        <taxon>Hyphomicrobiales</taxon>
        <taxon>Nitrobacteraceae</taxon>
        <taxon>Bradyrhizobium</taxon>
    </lineage>
</organism>
<dbReference type="Proteomes" id="UP001549291">
    <property type="component" value="Unassembled WGS sequence"/>
</dbReference>
<proteinExistence type="predicted"/>
<sequence length="80" mass="9054">MVEVGQIYRDTYFDGLDGGKQEHRTIRIIEVTGDKVRVETLTDVLGNVLAKPRRTQISLKTLAKGYALVTKRTAPRRSRP</sequence>
<protein>
    <submittedName>
        <fullName evidence="1">Uncharacterized protein</fullName>
    </submittedName>
</protein>
<reference evidence="1 2" key="1">
    <citation type="submission" date="2024-06" db="EMBL/GenBank/DDBJ databases">
        <title>Genomic Encyclopedia of Type Strains, Phase V (KMG-V): Genome sequencing to study the core and pangenomes of soil and plant-associated prokaryotes.</title>
        <authorList>
            <person name="Whitman W."/>
        </authorList>
    </citation>
    <scope>NUCLEOTIDE SEQUENCE [LARGE SCALE GENOMIC DNA]</scope>
    <source>
        <strain evidence="1 2">USDA 160</strain>
    </source>
</reference>
<gene>
    <name evidence="1" type="ORF">ABIF63_005998</name>
</gene>
<keyword evidence="2" id="KW-1185">Reference proteome</keyword>
<comment type="caution">
    <text evidence="1">The sequence shown here is derived from an EMBL/GenBank/DDBJ whole genome shotgun (WGS) entry which is preliminary data.</text>
</comment>
<evidence type="ECO:0000313" key="1">
    <source>
        <dbReference type="EMBL" id="MET4721892.1"/>
    </source>
</evidence>
<evidence type="ECO:0000313" key="2">
    <source>
        <dbReference type="Proteomes" id="UP001549291"/>
    </source>
</evidence>
<dbReference type="RefSeq" id="WP_304500710.1">
    <property type="nucleotide sequence ID" value="NZ_CP126013.1"/>
</dbReference>